<dbReference type="Proteomes" id="UP000789405">
    <property type="component" value="Unassembled WGS sequence"/>
</dbReference>
<organism evidence="1 2">
    <name type="scientific">Dentiscutata erythropus</name>
    <dbReference type="NCBI Taxonomy" id="1348616"/>
    <lineage>
        <taxon>Eukaryota</taxon>
        <taxon>Fungi</taxon>
        <taxon>Fungi incertae sedis</taxon>
        <taxon>Mucoromycota</taxon>
        <taxon>Glomeromycotina</taxon>
        <taxon>Glomeromycetes</taxon>
        <taxon>Diversisporales</taxon>
        <taxon>Gigasporaceae</taxon>
        <taxon>Dentiscutata</taxon>
    </lineage>
</organism>
<proteinExistence type="predicted"/>
<protein>
    <submittedName>
        <fullName evidence="1">2323_t:CDS:1</fullName>
    </submittedName>
</protein>
<evidence type="ECO:0000313" key="1">
    <source>
        <dbReference type="EMBL" id="CAG8779761.1"/>
    </source>
</evidence>
<dbReference type="AlphaFoldDB" id="A0A9N9JI50"/>
<feature type="non-terminal residue" evidence="1">
    <location>
        <position position="62"/>
    </location>
</feature>
<dbReference type="EMBL" id="CAJVPY010021500">
    <property type="protein sequence ID" value="CAG8779761.1"/>
    <property type="molecule type" value="Genomic_DNA"/>
</dbReference>
<name>A0A9N9JI50_9GLOM</name>
<evidence type="ECO:0000313" key="2">
    <source>
        <dbReference type="Proteomes" id="UP000789405"/>
    </source>
</evidence>
<sequence length="62" mass="6916">MQDGSTQIIQKAYQDIVPIESIKIKSFTPSLINKPCLLTPPPLPPKPFALMGDLSKYFCKHS</sequence>
<keyword evidence="2" id="KW-1185">Reference proteome</keyword>
<gene>
    <name evidence="1" type="ORF">DERYTH_LOCUS19507</name>
</gene>
<accession>A0A9N9JI50</accession>
<reference evidence="1" key="1">
    <citation type="submission" date="2021-06" db="EMBL/GenBank/DDBJ databases">
        <authorList>
            <person name="Kallberg Y."/>
            <person name="Tangrot J."/>
            <person name="Rosling A."/>
        </authorList>
    </citation>
    <scope>NUCLEOTIDE SEQUENCE</scope>
    <source>
        <strain evidence="1">MA453B</strain>
    </source>
</reference>
<comment type="caution">
    <text evidence="1">The sequence shown here is derived from an EMBL/GenBank/DDBJ whole genome shotgun (WGS) entry which is preliminary data.</text>
</comment>